<keyword evidence="4" id="KW-0804">Transcription</keyword>
<evidence type="ECO:0000313" key="6">
    <source>
        <dbReference type="EMBL" id="NIH93903.1"/>
    </source>
</evidence>
<dbReference type="GO" id="GO:0043565">
    <property type="term" value="F:sequence-specific DNA binding"/>
    <property type="evidence" value="ECO:0007669"/>
    <property type="project" value="InterPro"/>
</dbReference>
<dbReference type="Pfam" id="PF25601">
    <property type="entry name" value="AAA_lid_14"/>
    <property type="match status" value="1"/>
</dbReference>
<dbReference type="Pfam" id="PF02954">
    <property type="entry name" value="HTH_8"/>
    <property type="match status" value="1"/>
</dbReference>
<keyword evidence="2" id="KW-0067">ATP-binding</keyword>
<evidence type="ECO:0000313" key="7">
    <source>
        <dbReference type="Proteomes" id="UP000547444"/>
    </source>
</evidence>
<proteinExistence type="predicted"/>
<evidence type="ECO:0000256" key="4">
    <source>
        <dbReference type="ARBA" id="ARBA00023163"/>
    </source>
</evidence>
<dbReference type="PRINTS" id="PR01590">
    <property type="entry name" value="HTHFIS"/>
</dbReference>
<dbReference type="Gene3D" id="1.10.8.60">
    <property type="match status" value="1"/>
</dbReference>
<gene>
    <name evidence="6" type="ORF">FHU31_000859</name>
</gene>
<dbReference type="GO" id="GO:0005524">
    <property type="term" value="F:ATP binding"/>
    <property type="evidence" value="ECO:0007669"/>
    <property type="project" value="UniProtKB-KW"/>
</dbReference>
<dbReference type="RefSeq" id="WP_263987861.1">
    <property type="nucleotide sequence ID" value="NZ_JAANOW010000001.1"/>
</dbReference>
<dbReference type="InterPro" id="IPR027417">
    <property type="entry name" value="P-loop_NTPase"/>
</dbReference>
<comment type="caution">
    <text evidence="6">The sequence shown here is derived from an EMBL/GenBank/DDBJ whole genome shotgun (WGS) entry which is preliminary data.</text>
</comment>
<name>A0A7X5TW88_9MYCO</name>
<dbReference type="GO" id="GO:0006355">
    <property type="term" value="P:regulation of DNA-templated transcription"/>
    <property type="evidence" value="ECO:0007669"/>
    <property type="project" value="InterPro"/>
</dbReference>
<feature type="domain" description="Sigma-54 factor interaction" evidence="5">
    <location>
        <begin position="449"/>
        <end position="515"/>
    </location>
</feature>
<evidence type="ECO:0000256" key="3">
    <source>
        <dbReference type="ARBA" id="ARBA00023015"/>
    </source>
</evidence>
<evidence type="ECO:0000256" key="1">
    <source>
        <dbReference type="ARBA" id="ARBA00022741"/>
    </source>
</evidence>
<dbReference type="InterPro" id="IPR058031">
    <property type="entry name" value="AAA_lid_NorR"/>
</dbReference>
<dbReference type="SUPFAM" id="SSF52540">
    <property type="entry name" value="P-loop containing nucleoside triphosphate hydrolases"/>
    <property type="match status" value="1"/>
</dbReference>
<keyword evidence="3" id="KW-0805">Transcription regulation</keyword>
<dbReference type="InterPro" id="IPR002078">
    <property type="entry name" value="Sigma_54_int"/>
</dbReference>
<dbReference type="PANTHER" id="PTHR32071">
    <property type="entry name" value="TRANSCRIPTIONAL REGULATORY PROTEIN"/>
    <property type="match status" value="1"/>
</dbReference>
<dbReference type="InterPro" id="IPR009057">
    <property type="entry name" value="Homeodomain-like_sf"/>
</dbReference>
<accession>A0A7X5TW88</accession>
<dbReference type="AlphaFoldDB" id="A0A7X5TW88"/>
<dbReference type="InterPro" id="IPR002197">
    <property type="entry name" value="HTH_Fis"/>
</dbReference>
<reference evidence="6 7" key="1">
    <citation type="submission" date="2020-03" db="EMBL/GenBank/DDBJ databases">
        <title>Sequencing the genomes of 1000 actinobacteria strains.</title>
        <authorList>
            <person name="Klenk H.-P."/>
        </authorList>
    </citation>
    <scope>NUCLEOTIDE SEQUENCE [LARGE SCALE GENOMIC DNA]</scope>
    <source>
        <strain evidence="6 7">DSM 44556</strain>
    </source>
</reference>
<sequence>MIQLSLEEWSVSIRPSGSRLEELRAQFLTASDPDLAVPPDLLESWLRSKSALGAPANVRDVPRVDEDLLDNHLLEMFQAPMARAAEDLAGSGMGLLLADAQGRIVQRWSLDSSAMTQLDRIGTVRGAVLAEDAVGTNGVGTAIASGKSVLIEGAEHFADVYRDALCTGAPVWHPITGKLLAAVTMSTKIDERSGLLLPLTNSLAAQLQQHVLDVAQPGARAMLAAFLDASKRHDGPVVAFGPDGLTMRSRRAGELTQTDVDLIGHLCAGLRHDSRVTADLSTGHTAIEARVLDGDAGVVAALRPAPRVMSGHGKPSSDGLVGQTKSWLSAAHHVSRHIAARTALLIAGEPGSGKTSLALGRPYRPGSAQSDVTVLHTAQRQIVGDQVWLQDLSDAVAGAARVVVRGVEHLDSQSSSALRALADAYAGRGSLLLTVSAATQAEAEAAATRLGVAMVWVPPLRERAADIPALWNALVAQRAPGLRLALSDGARQALEAAGWPGNLAELRTLVAQLVTDGVRGVVHADQLPDSLRAHRSWSMIERTEMETIRRALQEAGGNRSKAAELLGVSRATIHRKLKTYNLSG</sequence>
<organism evidence="6 7">
    <name type="scientific">Mycolicibacterium fluoranthenivorans</name>
    <dbReference type="NCBI Taxonomy" id="258505"/>
    <lineage>
        <taxon>Bacteria</taxon>
        <taxon>Bacillati</taxon>
        <taxon>Actinomycetota</taxon>
        <taxon>Actinomycetes</taxon>
        <taxon>Mycobacteriales</taxon>
        <taxon>Mycobacteriaceae</taxon>
        <taxon>Mycolicibacterium</taxon>
    </lineage>
</organism>
<dbReference type="SUPFAM" id="SSF46689">
    <property type="entry name" value="Homeodomain-like"/>
    <property type="match status" value="1"/>
</dbReference>
<dbReference type="Gene3D" id="1.10.10.60">
    <property type="entry name" value="Homeodomain-like"/>
    <property type="match status" value="1"/>
</dbReference>
<dbReference type="Proteomes" id="UP000547444">
    <property type="component" value="Unassembled WGS sequence"/>
</dbReference>
<keyword evidence="1" id="KW-0547">Nucleotide-binding</keyword>
<protein>
    <submittedName>
        <fullName evidence="6">Transcriptional regulator of acetoin/glycerol metabolism</fullName>
    </submittedName>
</protein>
<dbReference type="InterPro" id="IPR029016">
    <property type="entry name" value="GAF-like_dom_sf"/>
</dbReference>
<evidence type="ECO:0000256" key="2">
    <source>
        <dbReference type="ARBA" id="ARBA00022840"/>
    </source>
</evidence>
<dbReference type="Gene3D" id="3.30.450.40">
    <property type="match status" value="1"/>
</dbReference>
<keyword evidence="7" id="KW-1185">Reference proteome</keyword>
<dbReference type="PROSITE" id="PS50045">
    <property type="entry name" value="SIGMA54_INTERACT_4"/>
    <property type="match status" value="1"/>
</dbReference>
<evidence type="ECO:0000259" key="5">
    <source>
        <dbReference type="PROSITE" id="PS50045"/>
    </source>
</evidence>
<dbReference type="EMBL" id="JAANOW010000001">
    <property type="protein sequence ID" value="NIH93903.1"/>
    <property type="molecule type" value="Genomic_DNA"/>
</dbReference>